<dbReference type="InterPro" id="IPR011257">
    <property type="entry name" value="DNA_glycosylase"/>
</dbReference>
<keyword evidence="7" id="KW-1185">Reference proteome</keyword>
<evidence type="ECO:0000313" key="6">
    <source>
        <dbReference type="EMBL" id="SHH39053.1"/>
    </source>
</evidence>
<evidence type="ECO:0000256" key="2">
    <source>
        <dbReference type="ARBA" id="ARBA00012000"/>
    </source>
</evidence>
<dbReference type="GO" id="GO:0032131">
    <property type="term" value="F:alkylated DNA binding"/>
    <property type="evidence" value="ECO:0007669"/>
    <property type="project" value="TreeGrafter"/>
</dbReference>
<dbReference type="Proteomes" id="UP000184226">
    <property type="component" value="Unassembled WGS sequence"/>
</dbReference>
<dbReference type="Gene3D" id="1.10.1670.40">
    <property type="match status" value="1"/>
</dbReference>
<reference evidence="6 7" key="1">
    <citation type="submission" date="2016-11" db="EMBL/GenBank/DDBJ databases">
        <authorList>
            <person name="Jaros S."/>
            <person name="Januszkiewicz K."/>
            <person name="Wedrychowicz H."/>
        </authorList>
    </citation>
    <scope>NUCLEOTIDE SEQUENCE [LARGE SCALE GENOMIC DNA]</scope>
    <source>
        <strain evidence="6 7">CGMCC 1.10190</strain>
    </source>
</reference>
<protein>
    <recommendedName>
        <fullName evidence="2">DNA-3-methyladenine glycosylase II</fullName>
        <ecNumber evidence="2">3.2.2.21</ecNumber>
    </recommendedName>
</protein>
<dbReference type="PANTHER" id="PTHR43003:SF5">
    <property type="entry name" value="DNA-3-METHYLADENINE GLYCOSYLASE"/>
    <property type="match status" value="1"/>
</dbReference>
<dbReference type="GO" id="GO:0032993">
    <property type="term" value="C:protein-DNA complex"/>
    <property type="evidence" value="ECO:0007669"/>
    <property type="project" value="TreeGrafter"/>
</dbReference>
<dbReference type="EMBL" id="FQXE01000003">
    <property type="protein sequence ID" value="SHH39053.1"/>
    <property type="molecule type" value="Genomic_DNA"/>
</dbReference>
<evidence type="ECO:0000256" key="4">
    <source>
        <dbReference type="ARBA" id="ARBA00023204"/>
    </source>
</evidence>
<dbReference type="Pfam" id="PF00730">
    <property type="entry name" value="HhH-GPD"/>
    <property type="match status" value="1"/>
</dbReference>
<dbReference type="InterPro" id="IPR003265">
    <property type="entry name" value="HhH-GPD_domain"/>
</dbReference>
<organism evidence="6 7">
    <name type="scientific">Pollutimonas bauzanensis</name>
    <dbReference type="NCBI Taxonomy" id="658167"/>
    <lineage>
        <taxon>Bacteria</taxon>
        <taxon>Pseudomonadati</taxon>
        <taxon>Pseudomonadota</taxon>
        <taxon>Betaproteobacteria</taxon>
        <taxon>Burkholderiales</taxon>
        <taxon>Alcaligenaceae</taxon>
        <taxon>Pollutimonas</taxon>
    </lineage>
</organism>
<keyword evidence="4" id="KW-0234">DNA repair</keyword>
<dbReference type="STRING" id="658167.SAMN04488135_103104"/>
<evidence type="ECO:0000256" key="3">
    <source>
        <dbReference type="ARBA" id="ARBA00022763"/>
    </source>
</evidence>
<dbReference type="GO" id="GO:0043916">
    <property type="term" value="F:DNA-7-methylguanine glycosylase activity"/>
    <property type="evidence" value="ECO:0007669"/>
    <property type="project" value="TreeGrafter"/>
</dbReference>
<dbReference type="SUPFAM" id="SSF48150">
    <property type="entry name" value="DNA-glycosylase"/>
    <property type="match status" value="1"/>
</dbReference>
<dbReference type="Gene3D" id="1.10.340.30">
    <property type="entry name" value="Hypothetical protein, domain 2"/>
    <property type="match status" value="1"/>
</dbReference>
<evidence type="ECO:0000313" key="7">
    <source>
        <dbReference type="Proteomes" id="UP000184226"/>
    </source>
</evidence>
<dbReference type="GO" id="GO:0005737">
    <property type="term" value="C:cytoplasm"/>
    <property type="evidence" value="ECO:0007669"/>
    <property type="project" value="TreeGrafter"/>
</dbReference>
<dbReference type="AlphaFoldDB" id="A0A1M5SM97"/>
<feature type="domain" description="HhH-GPD" evidence="5">
    <location>
        <begin position="83"/>
        <end position="234"/>
    </location>
</feature>
<sequence length="245" mass="27020">MDQPEHKEQRHDCLHHIRNPRRRHATTAAMPLKDRLSCAEVLARHLQSLLRLDPRLSEVHAIAGPFAPRIREPGFAGLARIVCGQQVSVASANAIWNRLEAQLGAVTPERFLDLDEEGSRSVGLSRSKYRSLTDLAEVVAAGGLDFAAVAELPAEAAIAELTRHKGIGPWTAEIYLMFCAGHPDIFPAGDLALQKAVGDAFGMEPHPDRRALMALAARWAPYRATAALLFWRFYAARRKREGLAL</sequence>
<dbReference type="CDD" id="cd00056">
    <property type="entry name" value="ENDO3c"/>
    <property type="match status" value="1"/>
</dbReference>
<accession>A0A1M5SM97</accession>
<dbReference type="GO" id="GO:0008725">
    <property type="term" value="F:DNA-3-methyladenine glycosylase activity"/>
    <property type="evidence" value="ECO:0007669"/>
    <property type="project" value="TreeGrafter"/>
</dbReference>
<comment type="catalytic activity">
    <reaction evidence="1">
        <text>Hydrolysis of alkylated DNA, releasing 3-methyladenine, 3-methylguanine, 7-methylguanine and 7-methyladenine.</text>
        <dbReference type="EC" id="3.2.2.21"/>
    </reaction>
</comment>
<dbReference type="GO" id="GO:0006307">
    <property type="term" value="P:DNA alkylation repair"/>
    <property type="evidence" value="ECO:0007669"/>
    <property type="project" value="TreeGrafter"/>
</dbReference>
<dbReference type="RefSeq" id="WP_245801185.1">
    <property type="nucleotide sequence ID" value="NZ_FQXE01000003.1"/>
</dbReference>
<dbReference type="InterPro" id="IPR051912">
    <property type="entry name" value="Alkylbase_DNA_Glycosylase/TA"/>
</dbReference>
<evidence type="ECO:0000259" key="5">
    <source>
        <dbReference type="SMART" id="SM00478"/>
    </source>
</evidence>
<evidence type="ECO:0000256" key="1">
    <source>
        <dbReference type="ARBA" id="ARBA00000086"/>
    </source>
</evidence>
<name>A0A1M5SM97_9BURK</name>
<keyword evidence="3" id="KW-0227">DNA damage</keyword>
<dbReference type="EC" id="3.2.2.21" evidence="2"/>
<proteinExistence type="predicted"/>
<dbReference type="GO" id="GO:0006285">
    <property type="term" value="P:base-excision repair, AP site formation"/>
    <property type="evidence" value="ECO:0007669"/>
    <property type="project" value="TreeGrafter"/>
</dbReference>
<dbReference type="SMART" id="SM00478">
    <property type="entry name" value="ENDO3c"/>
    <property type="match status" value="1"/>
</dbReference>
<gene>
    <name evidence="6" type="ORF">SAMN04488135_103104</name>
</gene>
<dbReference type="PANTHER" id="PTHR43003">
    <property type="entry name" value="DNA-3-METHYLADENINE GLYCOSYLASE"/>
    <property type="match status" value="1"/>
</dbReference>